<feature type="compositionally biased region" description="Polar residues" evidence="2">
    <location>
        <begin position="322"/>
        <end position="348"/>
    </location>
</feature>
<feature type="coiled-coil region" evidence="1">
    <location>
        <begin position="891"/>
        <end position="925"/>
    </location>
</feature>
<feature type="domain" description="Rho-GAP" evidence="3">
    <location>
        <begin position="19"/>
        <end position="208"/>
    </location>
</feature>
<keyword evidence="5" id="KW-1185">Reference proteome</keyword>
<evidence type="ECO:0000256" key="2">
    <source>
        <dbReference type="SAM" id="MobiDB-lite"/>
    </source>
</evidence>
<dbReference type="Gene3D" id="3.30.70.330">
    <property type="match status" value="1"/>
</dbReference>
<gene>
    <name evidence="4" type="ORF">V7S43_002682</name>
</gene>
<dbReference type="AlphaFoldDB" id="A0ABD3FYL7"/>
<feature type="region of interest" description="Disordered" evidence="2">
    <location>
        <begin position="487"/>
        <end position="516"/>
    </location>
</feature>
<feature type="region of interest" description="Disordered" evidence="2">
    <location>
        <begin position="531"/>
        <end position="552"/>
    </location>
</feature>
<protein>
    <recommendedName>
        <fullName evidence="3">Rho-GAP domain-containing protein</fullName>
    </recommendedName>
</protein>
<feature type="coiled-coil region" evidence="1">
    <location>
        <begin position="690"/>
        <end position="794"/>
    </location>
</feature>
<dbReference type="PROSITE" id="PS50238">
    <property type="entry name" value="RHOGAP"/>
    <property type="match status" value="1"/>
</dbReference>
<dbReference type="PANTHER" id="PTHR45808:SF2">
    <property type="entry name" value="RHO GTPASE-ACTIVATING PROTEIN 68F"/>
    <property type="match status" value="1"/>
</dbReference>
<dbReference type="SMART" id="SM00324">
    <property type="entry name" value="RhoGAP"/>
    <property type="match status" value="1"/>
</dbReference>
<name>A0ABD3FYL7_9STRA</name>
<dbReference type="CDD" id="cd00159">
    <property type="entry name" value="RhoGAP"/>
    <property type="match status" value="1"/>
</dbReference>
<dbReference type="Pfam" id="PF00620">
    <property type="entry name" value="RhoGAP"/>
    <property type="match status" value="1"/>
</dbReference>
<dbReference type="InterPro" id="IPR000198">
    <property type="entry name" value="RhoGAP_dom"/>
</dbReference>
<dbReference type="Proteomes" id="UP001632037">
    <property type="component" value="Unassembled WGS sequence"/>
</dbReference>
<organism evidence="4 5">
    <name type="scientific">Phytophthora oleae</name>
    <dbReference type="NCBI Taxonomy" id="2107226"/>
    <lineage>
        <taxon>Eukaryota</taxon>
        <taxon>Sar</taxon>
        <taxon>Stramenopiles</taxon>
        <taxon>Oomycota</taxon>
        <taxon>Peronosporomycetes</taxon>
        <taxon>Peronosporales</taxon>
        <taxon>Peronosporaceae</taxon>
        <taxon>Phytophthora</taxon>
    </lineage>
</organism>
<dbReference type="EMBL" id="JBIMZQ010000004">
    <property type="protein sequence ID" value="KAL3672017.1"/>
    <property type="molecule type" value="Genomic_DNA"/>
</dbReference>
<keyword evidence="1" id="KW-0175">Coiled coil</keyword>
<feature type="region of interest" description="Disordered" evidence="2">
    <location>
        <begin position="299"/>
        <end position="379"/>
    </location>
</feature>
<comment type="caution">
    <text evidence="4">The sequence shown here is derived from an EMBL/GenBank/DDBJ whole genome shotgun (WGS) entry which is preliminary data.</text>
</comment>
<sequence>MAVNVLSSPRAAFRKANSSRLSLAASPSIPLSMLLTLTRVVEFLDDNHNEEEGLYSRSGLGLEQKELLRCCQSHRLPDLSVYSPHSIASVLKEILSELYEPLIPFDISQQLVDAASGGCIDEEAEKTVTEIFKQIRFTTREFLQVFLCHLNHIATSASSKMSVTNLALHVGIGLVRPTEDKSVLSSKNTIRRRKCVAEFLIRQASALPYECATEMNIPALPELESALTNPKSTSKQLHFVQVTWTIGEASFTPERLEEMFGKFGEIEILGINDQGNRAIIAYVDPEAAEAAERASIASVRVRRRKPRQGDKRLEYSSHSPEHQSSMHVDATGTSEAGTKLSTDESALTPSLLKPEQDLPTSRAADVHPEAPQAGYNRTDDTMVVEDIEDDQDNYTSDRSSPFVHHKSKKEGPELPQTNANDQIMEKVELSVASISVVNQEVDDQFPTEERVITDTLQVDQIKESTEQEDPTSDTVATTLVQIEAELDTTDAQMTENGPRESNENRTPVESPAFDHDRNLPTEHIILPEEETTHFDGNPDVDESANSSAKGIGPTLKYESAQSAKGELRDPTLNFLNPTATSGCNPVVNSAPNDVLIEELQNRLCDMEKILSTSAAALSSSKLSNEFERAVLQLHKQILNMVGNCLVLTGARHGQVSDKLMAGTNAEFLDFLEAQSRTQVKILEVEVRAGQELLRLHKTQYEKERVELEEEITTLRVSRTEMERVCAELRSDLRRSRSELACHVANATDIQRQKNVMEEKLVESENKLYVKEIALVKLQAEYDKMHRVAAEAQMRIETFKQNEFDGDSKTNNAGSEDLPHTSKLLSKLSKQSMDKGLENNPSPITEVQLTTSKIPSRASNVAALEAMKQQMARDIQEQIATTRAALREMEICGSSGKTLEEEEEELRELQQQLAVRTSDIDTAMNESRNKLKELLDPATVSNQEPTIFDSTALVNELISRVEKPPACSSTNFGEDNSPSYMGTHNPFPGIGSEQLPPYHRPNHEAQSFLYRKWTADRSRKMAQLASYRDQQVVLRAQQSMHAFQQALAEVRDQR</sequence>
<dbReference type="SUPFAM" id="SSF48350">
    <property type="entry name" value="GTPase activation domain, GAP"/>
    <property type="match status" value="1"/>
</dbReference>
<feature type="compositionally biased region" description="Basic and acidic residues" evidence="2">
    <location>
        <begin position="307"/>
        <end position="321"/>
    </location>
</feature>
<reference evidence="4 5" key="1">
    <citation type="submission" date="2024-09" db="EMBL/GenBank/DDBJ databases">
        <title>Genome sequencing and assembly of Phytophthora oleae, isolate VK10A, causative agent of rot of olive drupes.</title>
        <authorList>
            <person name="Conti Taguali S."/>
            <person name="Riolo M."/>
            <person name="La Spada F."/>
            <person name="Cacciola S.O."/>
            <person name="Dionisio G."/>
        </authorList>
    </citation>
    <scope>NUCLEOTIDE SEQUENCE [LARGE SCALE GENOMIC DNA]</scope>
    <source>
        <strain evidence="4 5">VK10A</strain>
    </source>
</reference>
<dbReference type="PANTHER" id="PTHR45808">
    <property type="entry name" value="RHO GTPASE-ACTIVATING PROTEIN 68F"/>
    <property type="match status" value="1"/>
</dbReference>
<proteinExistence type="predicted"/>
<feature type="region of interest" description="Disordered" evidence="2">
    <location>
        <begin position="391"/>
        <end position="417"/>
    </location>
</feature>
<evidence type="ECO:0000313" key="4">
    <source>
        <dbReference type="EMBL" id="KAL3672017.1"/>
    </source>
</evidence>
<evidence type="ECO:0000256" key="1">
    <source>
        <dbReference type="SAM" id="Coils"/>
    </source>
</evidence>
<dbReference type="Gene3D" id="1.10.555.10">
    <property type="entry name" value="Rho GTPase activation protein"/>
    <property type="match status" value="1"/>
</dbReference>
<evidence type="ECO:0000313" key="5">
    <source>
        <dbReference type="Proteomes" id="UP001632037"/>
    </source>
</evidence>
<dbReference type="InterPro" id="IPR008936">
    <property type="entry name" value="Rho_GTPase_activation_prot"/>
</dbReference>
<evidence type="ECO:0000259" key="3">
    <source>
        <dbReference type="PROSITE" id="PS50238"/>
    </source>
</evidence>
<dbReference type="InterPro" id="IPR012677">
    <property type="entry name" value="Nucleotide-bd_a/b_plait_sf"/>
</dbReference>
<accession>A0ABD3FYL7</accession>